<dbReference type="EMBL" id="KZ825082">
    <property type="protein sequence ID" value="RAH52695.1"/>
    <property type="molecule type" value="Genomic_DNA"/>
</dbReference>
<dbReference type="PROSITE" id="PS00455">
    <property type="entry name" value="AMP_BINDING"/>
    <property type="match status" value="1"/>
</dbReference>
<evidence type="ECO:0000256" key="5">
    <source>
        <dbReference type="ARBA" id="ARBA00029454"/>
    </source>
</evidence>
<dbReference type="InterPro" id="IPR000873">
    <property type="entry name" value="AMP-dep_synth/lig_dom"/>
</dbReference>
<evidence type="ECO:0000259" key="6">
    <source>
        <dbReference type="Pfam" id="PF00501"/>
    </source>
</evidence>
<dbReference type="NCBIfam" id="TIGR01733">
    <property type="entry name" value="AA-adenyl-dom"/>
    <property type="match status" value="1"/>
</dbReference>
<evidence type="ECO:0000256" key="2">
    <source>
        <dbReference type="ARBA" id="ARBA00022553"/>
    </source>
</evidence>
<dbReference type="FunFam" id="3.40.50.980:FF:000001">
    <property type="entry name" value="Non-ribosomal peptide synthetase"/>
    <property type="match status" value="1"/>
</dbReference>
<evidence type="ECO:0000256" key="3">
    <source>
        <dbReference type="ARBA" id="ARBA00022598"/>
    </source>
</evidence>
<evidence type="ECO:0000256" key="1">
    <source>
        <dbReference type="ARBA" id="ARBA00022450"/>
    </source>
</evidence>
<dbReference type="InterPro" id="IPR010071">
    <property type="entry name" value="AA_adenyl_dom"/>
</dbReference>
<dbReference type="GO" id="GO:0016740">
    <property type="term" value="F:transferase activity"/>
    <property type="evidence" value="ECO:0007669"/>
    <property type="project" value="UniProtKB-KW"/>
</dbReference>
<evidence type="ECO:0000313" key="7">
    <source>
        <dbReference type="EMBL" id="RAH52695.1"/>
    </source>
</evidence>
<gene>
    <name evidence="7" type="ORF">BO85DRAFT_383310</name>
</gene>
<dbReference type="GO" id="GO:0005737">
    <property type="term" value="C:cytoplasm"/>
    <property type="evidence" value="ECO:0007669"/>
    <property type="project" value="TreeGrafter"/>
</dbReference>
<dbReference type="GO" id="GO:0044550">
    <property type="term" value="P:secondary metabolite biosynthetic process"/>
    <property type="evidence" value="ECO:0007669"/>
    <property type="project" value="TreeGrafter"/>
</dbReference>
<feature type="domain" description="AMP-dependent synthetase/ligase" evidence="6">
    <location>
        <begin position="70"/>
        <end position="410"/>
    </location>
</feature>
<dbReference type="Proteomes" id="UP000249526">
    <property type="component" value="Unassembled WGS sequence"/>
</dbReference>
<dbReference type="GeneID" id="37159916"/>
<protein>
    <submittedName>
        <fullName evidence="7">Amino acid adenylation</fullName>
    </submittedName>
</protein>
<dbReference type="Pfam" id="PF00501">
    <property type="entry name" value="AMP-binding"/>
    <property type="match status" value="1"/>
</dbReference>
<dbReference type="GO" id="GO:0031177">
    <property type="term" value="F:phosphopantetheine binding"/>
    <property type="evidence" value="ECO:0007669"/>
    <property type="project" value="TreeGrafter"/>
</dbReference>
<keyword evidence="1" id="KW-0596">Phosphopantetheine</keyword>
<reference evidence="7 8" key="1">
    <citation type="submission" date="2018-02" db="EMBL/GenBank/DDBJ databases">
        <title>The genomes of Aspergillus section Nigri reveals drivers in fungal speciation.</title>
        <authorList>
            <consortium name="DOE Joint Genome Institute"/>
            <person name="Vesth T.C."/>
            <person name="Nybo J."/>
            <person name="Theobald S."/>
            <person name="Brandl J."/>
            <person name="Frisvad J.C."/>
            <person name="Nielsen K.F."/>
            <person name="Lyhne E.K."/>
            <person name="Kogle M.E."/>
            <person name="Kuo A."/>
            <person name="Riley R."/>
            <person name="Clum A."/>
            <person name="Nolan M."/>
            <person name="Lipzen A."/>
            <person name="Salamov A."/>
            <person name="Henrissat B."/>
            <person name="Wiebenga A."/>
            <person name="De vries R.P."/>
            <person name="Grigoriev I.V."/>
            <person name="Mortensen U.H."/>
            <person name="Andersen M.R."/>
            <person name="Baker S.E."/>
        </authorList>
    </citation>
    <scope>NUCLEOTIDE SEQUENCE [LARGE SCALE GENOMIC DNA]</scope>
    <source>
        <strain evidence="7 8">CBS 112811</strain>
    </source>
</reference>
<proteinExistence type="inferred from homology"/>
<dbReference type="AlphaFoldDB" id="A0A8G1QUZ7"/>
<dbReference type="RefSeq" id="XP_025510617.1">
    <property type="nucleotide sequence ID" value="XM_025656514.1"/>
</dbReference>
<keyword evidence="8" id="KW-1185">Reference proteome</keyword>
<keyword evidence="3" id="KW-0436">Ligase</keyword>
<name>A0A8G1QUZ7_9EURO</name>
<organism evidence="7 8">
    <name type="scientific">Aspergillus piperis CBS 112811</name>
    <dbReference type="NCBI Taxonomy" id="1448313"/>
    <lineage>
        <taxon>Eukaryota</taxon>
        <taxon>Fungi</taxon>
        <taxon>Dikarya</taxon>
        <taxon>Ascomycota</taxon>
        <taxon>Pezizomycotina</taxon>
        <taxon>Eurotiomycetes</taxon>
        <taxon>Eurotiomycetidae</taxon>
        <taxon>Eurotiales</taxon>
        <taxon>Aspergillaceae</taxon>
        <taxon>Aspergillus</taxon>
        <taxon>Aspergillus subgen. Circumdati</taxon>
    </lineage>
</organism>
<dbReference type="Gene3D" id="3.40.50.12780">
    <property type="entry name" value="N-terminal domain of ligase-like"/>
    <property type="match status" value="1"/>
</dbReference>
<dbReference type="PANTHER" id="PTHR45527">
    <property type="entry name" value="NONRIBOSOMAL PEPTIDE SYNTHETASE"/>
    <property type="match status" value="1"/>
</dbReference>
<dbReference type="InterPro" id="IPR042099">
    <property type="entry name" value="ANL_N_sf"/>
</dbReference>
<keyword evidence="2" id="KW-0597">Phosphoprotein</keyword>
<keyword evidence="4" id="KW-0808">Transferase</keyword>
<dbReference type="PANTHER" id="PTHR45527:SF1">
    <property type="entry name" value="FATTY ACID SYNTHASE"/>
    <property type="match status" value="1"/>
</dbReference>
<accession>A0A8G1QUZ7</accession>
<dbReference type="GO" id="GO:0016874">
    <property type="term" value="F:ligase activity"/>
    <property type="evidence" value="ECO:0007669"/>
    <property type="project" value="UniProtKB-KW"/>
</dbReference>
<dbReference type="CDD" id="cd05918">
    <property type="entry name" value="A_NRPS_SidN3_like"/>
    <property type="match status" value="1"/>
</dbReference>
<dbReference type="GO" id="GO:0043041">
    <property type="term" value="P:amino acid activation for nonribosomal peptide biosynthetic process"/>
    <property type="evidence" value="ECO:0007669"/>
    <property type="project" value="TreeGrafter"/>
</dbReference>
<dbReference type="FunFam" id="3.40.50.12780:FF:000014">
    <property type="entry name" value="Nonribosomal peptide synthetase 1"/>
    <property type="match status" value="1"/>
</dbReference>
<comment type="similarity">
    <text evidence="5">Belongs to the NRP synthetase family.</text>
</comment>
<sequence>VVLEHWAQRISSSLASHLADTFTAAILAILESPKLDLRLIDLTGPTSLSQIHRWNARPYPINDVCIHHAFEAQARRYPNAEAVCSFDGALSYAELDTLASNLAGELIAHGVTRGVLVPFILSKSYRAVVGILAILKAGGAGVPLDSRAPHHRLQTIVSDTKARVILCSSEFQHSASAIVSAVVVVDAVLAVREHLRSHQLQDPSRPSDPAFVIFTSGSTGTPKGSILEHGSLSTSALPLQPVLNMHSGSRVLHFASYTFDVSIEEVCFTLMHGACICVVSEAERMDDLGSAMRRLGVTWAELTPTVAAMISPGDVPCLQTLVVGGEIPSQSVITSWALKVQLINTYGPSECSVTCTATDPLTPKAHGAHVGFPVGCRAWIVNLQTSSGLVPVGAVGELVVEGRIVARGYLNNPALSKARFLSSAPWLPDDAAGPSSLYLTGDLVRYSDDGSLTFVGRRDGQAKLHGQRLEGPCCIFGSAYR</sequence>
<dbReference type="SUPFAM" id="SSF56801">
    <property type="entry name" value="Acetyl-CoA synthetase-like"/>
    <property type="match status" value="1"/>
</dbReference>
<feature type="non-terminal residue" evidence="7">
    <location>
        <position position="1"/>
    </location>
</feature>
<evidence type="ECO:0000256" key="4">
    <source>
        <dbReference type="ARBA" id="ARBA00022679"/>
    </source>
</evidence>
<dbReference type="InterPro" id="IPR020845">
    <property type="entry name" value="AMP-binding_CS"/>
</dbReference>
<evidence type="ECO:0000313" key="8">
    <source>
        <dbReference type="Proteomes" id="UP000249526"/>
    </source>
</evidence>